<dbReference type="Proteomes" id="UP000244384">
    <property type="component" value="Chromosome"/>
</dbReference>
<proteinExistence type="predicted"/>
<dbReference type="RefSeq" id="WP_108579555.1">
    <property type="nucleotide sequence ID" value="NZ_CP026952.1"/>
</dbReference>
<feature type="region of interest" description="Disordered" evidence="1">
    <location>
        <begin position="58"/>
        <end position="83"/>
    </location>
</feature>
<dbReference type="OrthoDB" id="3748896at2"/>
<dbReference type="EMBL" id="CP026952">
    <property type="protein sequence ID" value="AWB93306.1"/>
    <property type="molecule type" value="Genomic_DNA"/>
</dbReference>
<accession>A0A2S0WPQ9</accession>
<feature type="compositionally biased region" description="Acidic residues" evidence="1">
    <location>
        <begin position="74"/>
        <end position="83"/>
    </location>
</feature>
<gene>
    <name evidence="3" type="ORF">C3E78_14415</name>
</gene>
<reference evidence="4" key="1">
    <citation type="submission" date="2018-01" db="EMBL/GenBank/DDBJ databases">
        <authorList>
            <person name="Li J."/>
        </authorList>
    </citation>
    <scope>NUCLEOTIDE SEQUENCE [LARGE SCALE GENOMIC DNA]</scope>
    <source>
        <strain evidence="4">592</strain>
    </source>
</reference>
<keyword evidence="2" id="KW-1133">Transmembrane helix</keyword>
<organism evidence="3 4">
    <name type="scientific">Aeromicrobium chenweiae</name>
    <dbReference type="NCBI Taxonomy" id="2079793"/>
    <lineage>
        <taxon>Bacteria</taxon>
        <taxon>Bacillati</taxon>
        <taxon>Actinomycetota</taxon>
        <taxon>Actinomycetes</taxon>
        <taxon>Propionibacteriales</taxon>
        <taxon>Nocardioidaceae</taxon>
        <taxon>Aeromicrobium</taxon>
    </lineage>
</organism>
<evidence type="ECO:0000256" key="2">
    <source>
        <dbReference type="SAM" id="Phobius"/>
    </source>
</evidence>
<evidence type="ECO:0000313" key="4">
    <source>
        <dbReference type="Proteomes" id="UP000244384"/>
    </source>
</evidence>
<evidence type="ECO:0000256" key="1">
    <source>
        <dbReference type="SAM" id="MobiDB-lite"/>
    </source>
</evidence>
<keyword evidence="4" id="KW-1185">Reference proteome</keyword>
<evidence type="ECO:0000313" key="3">
    <source>
        <dbReference type="EMBL" id="AWB93306.1"/>
    </source>
</evidence>
<feature type="transmembrane region" description="Helical" evidence="2">
    <location>
        <begin position="39"/>
        <end position="57"/>
    </location>
</feature>
<accession>A0A5F2F1I0</accession>
<sequence>MNRHPFRWEGLAFGLFFLAIVGNWAVWERDLLSTRELSLTASGVLILLGVIGIAATLRPTRPSQPTPHPVPEGDHDEEADPQH</sequence>
<name>A0A2S0WPQ9_9ACTN</name>
<dbReference type="KEGG" id="aez:C3E78_14415"/>
<feature type="transmembrane region" description="Helical" evidence="2">
    <location>
        <begin position="7"/>
        <end position="27"/>
    </location>
</feature>
<keyword evidence="2" id="KW-0472">Membrane</keyword>
<keyword evidence="2" id="KW-0812">Transmembrane</keyword>
<dbReference type="AlphaFoldDB" id="A0A2S0WPQ9"/>
<protein>
    <submittedName>
        <fullName evidence="3">Uncharacterized protein</fullName>
    </submittedName>
</protein>